<dbReference type="EC" id="2.7.13.3" evidence="3"/>
<evidence type="ECO:0000313" key="12">
    <source>
        <dbReference type="Proteomes" id="UP000051324"/>
    </source>
</evidence>
<keyword evidence="9" id="KW-0812">Transmembrane</keyword>
<protein>
    <recommendedName>
        <fullName evidence="3">histidine kinase</fullName>
        <ecNumber evidence="3">2.7.13.3</ecNumber>
    </recommendedName>
</protein>
<keyword evidence="7" id="KW-0902">Two-component regulatory system</keyword>
<dbReference type="InterPro" id="IPR035965">
    <property type="entry name" value="PAS-like_dom_sf"/>
</dbReference>
<dbReference type="eggNOG" id="COG5002">
    <property type="taxonomic scope" value="Bacteria"/>
</dbReference>
<dbReference type="PATRIC" id="fig|1423724.4.peg.799"/>
<dbReference type="SMART" id="SM00387">
    <property type="entry name" value="HATPase_c"/>
    <property type="match status" value="1"/>
</dbReference>
<dbReference type="SUPFAM" id="SSF47384">
    <property type="entry name" value="Homodimeric domain of signal transducing histidine kinase"/>
    <property type="match status" value="1"/>
</dbReference>
<dbReference type="Gene3D" id="3.30.565.10">
    <property type="entry name" value="Histidine kinase-like ATPase, C-terminal domain"/>
    <property type="match status" value="1"/>
</dbReference>
<dbReference type="InterPro" id="IPR004358">
    <property type="entry name" value="Sig_transdc_His_kin-like_C"/>
</dbReference>
<keyword evidence="12" id="KW-1185">Reference proteome</keyword>
<dbReference type="PANTHER" id="PTHR45453">
    <property type="entry name" value="PHOSPHATE REGULON SENSOR PROTEIN PHOR"/>
    <property type="match status" value="1"/>
</dbReference>
<dbReference type="InterPro" id="IPR036890">
    <property type="entry name" value="HATPase_C_sf"/>
</dbReference>
<accession>A0A0R1TY40</accession>
<dbReference type="PRINTS" id="PR00344">
    <property type="entry name" value="BCTRLSENSOR"/>
</dbReference>
<proteinExistence type="predicted"/>
<keyword evidence="9" id="KW-1133">Transmembrane helix</keyword>
<evidence type="ECO:0000256" key="9">
    <source>
        <dbReference type="SAM" id="Phobius"/>
    </source>
</evidence>
<keyword evidence="4" id="KW-0597">Phosphoprotein</keyword>
<dbReference type="CDD" id="cd00082">
    <property type="entry name" value="HisKA"/>
    <property type="match status" value="1"/>
</dbReference>
<dbReference type="SUPFAM" id="SSF55785">
    <property type="entry name" value="PYP-like sensor domain (PAS domain)"/>
    <property type="match status" value="1"/>
</dbReference>
<dbReference type="Pfam" id="PF00512">
    <property type="entry name" value="HisKA"/>
    <property type="match status" value="1"/>
</dbReference>
<evidence type="ECO:0000256" key="8">
    <source>
        <dbReference type="ARBA" id="ARBA00023136"/>
    </source>
</evidence>
<dbReference type="GO" id="GO:0016036">
    <property type="term" value="P:cellular response to phosphate starvation"/>
    <property type="evidence" value="ECO:0007669"/>
    <property type="project" value="TreeGrafter"/>
</dbReference>
<dbReference type="Proteomes" id="UP000051324">
    <property type="component" value="Unassembled WGS sequence"/>
</dbReference>
<dbReference type="EMBL" id="AZFT01000053">
    <property type="protein sequence ID" value="KRL83506.1"/>
    <property type="molecule type" value="Genomic_DNA"/>
</dbReference>
<dbReference type="GO" id="GO:0000155">
    <property type="term" value="F:phosphorelay sensor kinase activity"/>
    <property type="evidence" value="ECO:0007669"/>
    <property type="project" value="InterPro"/>
</dbReference>
<dbReference type="AlphaFoldDB" id="A0A0R1TY40"/>
<dbReference type="FunFam" id="3.30.565.10:FF:000006">
    <property type="entry name" value="Sensor histidine kinase WalK"/>
    <property type="match status" value="1"/>
</dbReference>
<dbReference type="PANTHER" id="PTHR45453:SF1">
    <property type="entry name" value="PHOSPHATE REGULON SENSOR PROTEIN PHOR"/>
    <property type="match status" value="1"/>
</dbReference>
<organism evidence="11 12">
    <name type="scientific">Ligilactobacillus apodemi DSM 16634 = JCM 16172</name>
    <dbReference type="NCBI Taxonomy" id="1423724"/>
    <lineage>
        <taxon>Bacteria</taxon>
        <taxon>Bacillati</taxon>
        <taxon>Bacillota</taxon>
        <taxon>Bacilli</taxon>
        <taxon>Lactobacillales</taxon>
        <taxon>Lactobacillaceae</taxon>
        <taxon>Ligilactobacillus</taxon>
    </lineage>
</organism>
<dbReference type="SUPFAM" id="SSF55874">
    <property type="entry name" value="ATPase domain of HSP90 chaperone/DNA topoisomerase II/histidine kinase"/>
    <property type="match status" value="1"/>
</dbReference>
<dbReference type="PROSITE" id="PS50109">
    <property type="entry name" value="HIS_KIN"/>
    <property type="match status" value="1"/>
</dbReference>
<evidence type="ECO:0000256" key="7">
    <source>
        <dbReference type="ARBA" id="ARBA00023012"/>
    </source>
</evidence>
<evidence type="ECO:0000256" key="4">
    <source>
        <dbReference type="ARBA" id="ARBA00022553"/>
    </source>
</evidence>
<name>A0A0R1TY40_9LACO</name>
<dbReference type="InterPro" id="IPR003594">
    <property type="entry name" value="HATPase_dom"/>
</dbReference>
<dbReference type="Gene3D" id="3.30.450.20">
    <property type="entry name" value="PAS domain"/>
    <property type="match status" value="1"/>
</dbReference>
<dbReference type="STRING" id="1423724.FC32_GL000760"/>
<dbReference type="InterPro" id="IPR003661">
    <property type="entry name" value="HisK_dim/P_dom"/>
</dbReference>
<dbReference type="InterPro" id="IPR050351">
    <property type="entry name" value="BphY/WalK/GraS-like"/>
</dbReference>
<dbReference type="InterPro" id="IPR036097">
    <property type="entry name" value="HisK_dim/P_sf"/>
</dbReference>
<keyword evidence="6 11" id="KW-0418">Kinase</keyword>
<reference evidence="11 12" key="1">
    <citation type="journal article" date="2015" name="Genome Announc.">
        <title>Expanding the biotechnology potential of lactobacilli through comparative genomics of 213 strains and associated genera.</title>
        <authorList>
            <person name="Sun Z."/>
            <person name="Harris H.M."/>
            <person name="McCann A."/>
            <person name="Guo C."/>
            <person name="Argimon S."/>
            <person name="Zhang W."/>
            <person name="Yang X."/>
            <person name="Jeffery I.B."/>
            <person name="Cooney J.C."/>
            <person name="Kagawa T.F."/>
            <person name="Liu W."/>
            <person name="Song Y."/>
            <person name="Salvetti E."/>
            <person name="Wrobel A."/>
            <person name="Rasinkangas P."/>
            <person name="Parkhill J."/>
            <person name="Rea M.C."/>
            <person name="O'Sullivan O."/>
            <person name="Ritari J."/>
            <person name="Douillard F.P."/>
            <person name="Paul Ross R."/>
            <person name="Yang R."/>
            <person name="Briner A.E."/>
            <person name="Felis G.E."/>
            <person name="de Vos W.M."/>
            <person name="Barrangou R."/>
            <person name="Klaenhammer T.R."/>
            <person name="Caufield P.W."/>
            <person name="Cui Y."/>
            <person name="Zhang H."/>
            <person name="O'Toole P.W."/>
        </authorList>
    </citation>
    <scope>NUCLEOTIDE SEQUENCE [LARGE SCALE GENOMIC DNA]</scope>
    <source>
        <strain evidence="11 12">DSM 16634</strain>
    </source>
</reference>
<dbReference type="SMART" id="SM00388">
    <property type="entry name" value="HisKA"/>
    <property type="match status" value="1"/>
</dbReference>
<dbReference type="CDD" id="cd00075">
    <property type="entry name" value="HATPase"/>
    <property type="match status" value="1"/>
</dbReference>
<dbReference type="Gene3D" id="1.10.287.130">
    <property type="match status" value="1"/>
</dbReference>
<evidence type="ECO:0000256" key="2">
    <source>
        <dbReference type="ARBA" id="ARBA00004370"/>
    </source>
</evidence>
<dbReference type="GO" id="GO:0004721">
    <property type="term" value="F:phosphoprotein phosphatase activity"/>
    <property type="evidence" value="ECO:0007669"/>
    <property type="project" value="TreeGrafter"/>
</dbReference>
<dbReference type="InterPro" id="IPR005467">
    <property type="entry name" value="His_kinase_dom"/>
</dbReference>
<keyword evidence="5" id="KW-0808">Transferase</keyword>
<dbReference type="Pfam" id="PF02518">
    <property type="entry name" value="HATPase_c"/>
    <property type="match status" value="1"/>
</dbReference>
<evidence type="ECO:0000256" key="5">
    <source>
        <dbReference type="ARBA" id="ARBA00022679"/>
    </source>
</evidence>
<evidence type="ECO:0000256" key="1">
    <source>
        <dbReference type="ARBA" id="ARBA00000085"/>
    </source>
</evidence>
<comment type="catalytic activity">
    <reaction evidence="1">
        <text>ATP + protein L-histidine = ADP + protein N-phospho-L-histidine.</text>
        <dbReference type="EC" id="2.7.13.3"/>
    </reaction>
</comment>
<dbReference type="GO" id="GO:0005886">
    <property type="term" value="C:plasma membrane"/>
    <property type="evidence" value="ECO:0007669"/>
    <property type="project" value="TreeGrafter"/>
</dbReference>
<evidence type="ECO:0000313" key="11">
    <source>
        <dbReference type="EMBL" id="KRL83506.1"/>
    </source>
</evidence>
<comment type="caution">
    <text evidence="11">The sequence shown here is derived from an EMBL/GenBank/DDBJ whole genome shotgun (WGS) entry which is preliminary data.</text>
</comment>
<feature type="transmembrane region" description="Helical" evidence="9">
    <location>
        <begin position="27"/>
        <end position="46"/>
    </location>
</feature>
<gene>
    <name evidence="11" type="ORF">FC32_GL000760</name>
</gene>
<evidence type="ECO:0000256" key="3">
    <source>
        <dbReference type="ARBA" id="ARBA00012438"/>
    </source>
</evidence>
<dbReference type="FunFam" id="1.10.287.130:FF:000001">
    <property type="entry name" value="Two-component sensor histidine kinase"/>
    <property type="match status" value="1"/>
</dbReference>
<sequence length="442" mass="51091">MLEVILVVFVYGLIFHEHFWTVWQKEGVAWILLAVLLVALGNNLIFEHQKKKRLASEMLILEKLTEMVANNPGRHVLLAKNDEFYAISRQVNRLQTKQRSLMRKYEQQNRDYLSLLQSLTSGVIVFDQHKQVVLYNHVAQGILQLGSNAKEQHFYQVFTAAELILATQKVYQTKKDQRFLWQTKDAWYEVQFVYVPLSRHHYSVMCIFNDITEIKQIEVMQREFMANAGHELKTPLTAIQGFSETLLAGALDDKETAYRFVKIISEQSAHLKELIDDISALAKNSGPQELRLEKIALRSFCGQLIAGYTQKIKEKNLTLQLEIPKDFTVRCDKRHLQHIIGNLLQNAIRYNINGGKITLKVNKKLNEWQLFVYNTGQTIKEAKQKRIFERFYRADQSRSNEGSGLGLAIVKESVLALSGRITVESPYQEGTRFILTLPCFLN</sequence>
<keyword evidence="8 9" id="KW-0472">Membrane</keyword>
<evidence type="ECO:0000259" key="10">
    <source>
        <dbReference type="PROSITE" id="PS50109"/>
    </source>
</evidence>
<evidence type="ECO:0000256" key="6">
    <source>
        <dbReference type="ARBA" id="ARBA00022777"/>
    </source>
</evidence>
<feature type="domain" description="Histidine kinase" evidence="10">
    <location>
        <begin position="227"/>
        <end position="441"/>
    </location>
</feature>
<comment type="subcellular location">
    <subcellularLocation>
        <location evidence="2">Membrane</location>
    </subcellularLocation>
</comment>